<organism evidence="2">
    <name type="scientific">Actinoplanes campanulatus</name>
    <dbReference type="NCBI Taxonomy" id="113559"/>
    <lineage>
        <taxon>Bacteria</taxon>
        <taxon>Bacillati</taxon>
        <taxon>Actinomycetota</taxon>
        <taxon>Actinomycetes</taxon>
        <taxon>Micromonosporales</taxon>
        <taxon>Micromonosporaceae</taxon>
        <taxon>Actinoplanes</taxon>
    </lineage>
</organism>
<name>A0ABQ3WP36_9ACTN</name>
<proteinExistence type="predicted"/>
<accession>A0ABQ3WP36</accession>
<gene>
    <name evidence="2" type="ORF">Aca07nite_52680</name>
</gene>
<feature type="region of interest" description="Disordered" evidence="1">
    <location>
        <begin position="1"/>
        <end position="83"/>
    </location>
</feature>
<dbReference type="EMBL" id="BOMF01000099">
    <property type="protein sequence ID" value="GID47993.1"/>
    <property type="molecule type" value="Genomic_DNA"/>
</dbReference>
<evidence type="ECO:0000313" key="2">
    <source>
        <dbReference type="EMBL" id="GID47993.1"/>
    </source>
</evidence>
<sequence length="83" mass="8392">MLLAEDRVPRPSGGEDLPDPGLDGPVGGGHHRPVGLDLTRQAGEGREVPEADGGTGKSGVQGESQIISHAPILPAAPPRGCPM</sequence>
<protein>
    <submittedName>
        <fullName evidence="2">Uncharacterized protein</fullName>
    </submittedName>
</protein>
<evidence type="ECO:0000256" key="1">
    <source>
        <dbReference type="SAM" id="MobiDB-lite"/>
    </source>
</evidence>
<comment type="caution">
    <text evidence="2">The sequence shown here is derived from an EMBL/GenBank/DDBJ whole genome shotgun (WGS) entry which is preliminary data.</text>
</comment>
<reference evidence="2" key="1">
    <citation type="submission" date="2021-01" db="EMBL/GenBank/DDBJ databases">
        <title>Whole genome shotgun sequence of Actinoplanes capillaceus NBRC 16408.</title>
        <authorList>
            <person name="Komaki H."/>
            <person name="Tamura T."/>
        </authorList>
    </citation>
    <scope>NUCLEOTIDE SEQUENCE [LARGE SCALE GENOMIC DNA]</scope>
    <source>
        <strain evidence="2">NBRC 16408</strain>
    </source>
</reference>
<feature type="compositionally biased region" description="Pro residues" evidence="1">
    <location>
        <begin position="74"/>
        <end position="83"/>
    </location>
</feature>